<feature type="compositionally biased region" description="Polar residues" evidence="1">
    <location>
        <begin position="84"/>
        <end position="94"/>
    </location>
</feature>
<gene>
    <name evidence="2" type="ORF">GCM10023205_10570</name>
</gene>
<name>A0ABP9GSM1_9ACTN</name>
<reference evidence="3" key="1">
    <citation type="journal article" date="2019" name="Int. J. Syst. Evol. Microbiol.">
        <title>The Global Catalogue of Microorganisms (GCM) 10K type strain sequencing project: providing services to taxonomists for standard genome sequencing and annotation.</title>
        <authorList>
            <consortium name="The Broad Institute Genomics Platform"/>
            <consortium name="The Broad Institute Genome Sequencing Center for Infectious Disease"/>
            <person name="Wu L."/>
            <person name="Ma J."/>
        </authorList>
    </citation>
    <scope>NUCLEOTIDE SEQUENCE [LARGE SCALE GENOMIC DNA]</scope>
    <source>
        <strain evidence="3">JCM 17986</strain>
    </source>
</reference>
<dbReference type="Proteomes" id="UP001500466">
    <property type="component" value="Unassembled WGS sequence"/>
</dbReference>
<organism evidence="2 3">
    <name type="scientific">Yinghuangia aomiensis</name>
    <dbReference type="NCBI Taxonomy" id="676205"/>
    <lineage>
        <taxon>Bacteria</taxon>
        <taxon>Bacillati</taxon>
        <taxon>Actinomycetota</taxon>
        <taxon>Actinomycetes</taxon>
        <taxon>Kitasatosporales</taxon>
        <taxon>Streptomycetaceae</taxon>
        <taxon>Yinghuangia</taxon>
    </lineage>
</organism>
<keyword evidence="3" id="KW-1185">Reference proteome</keyword>
<evidence type="ECO:0000313" key="3">
    <source>
        <dbReference type="Proteomes" id="UP001500466"/>
    </source>
</evidence>
<dbReference type="EMBL" id="BAABHS010000003">
    <property type="protein sequence ID" value="GAA4951567.1"/>
    <property type="molecule type" value="Genomic_DNA"/>
</dbReference>
<comment type="caution">
    <text evidence="2">The sequence shown here is derived from an EMBL/GenBank/DDBJ whole genome shotgun (WGS) entry which is preliminary data.</text>
</comment>
<proteinExistence type="predicted"/>
<protein>
    <submittedName>
        <fullName evidence="2">Uncharacterized protein</fullName>
    </submittedName>
</protein>
<feature type="region of interest" description="Disordered" evidence="1">
    <location>
        <begin position="60"/>
        <end position="94"/>
    </location>
</feature>
<evidence type="ECO:0000256" key="1">
    <source>
        <dbReference type="SAM" id="MobiDB-lite"/>
    </source>
</evidence>
<accession>A0ABP9GSM1</accession>
<evidence type="ECO:0000313" key="2">
    <source>
        <dbReference type="EMBL" id="GAA4951567.1"/>
    </source>
</evidence>
<sequence>MVARAGADLLGGFGEAAFRGLGKVDFELNQRNPHADHHFPSNVPPSNPRAARRMAVRFARTRSARPLRSVTCLPGPRSGRADAASTQAEVTREQ</sequence>